<sequence length="131" mass="15137">MNSYFHIKSFLGQEKTIELLRGWSPMSFKDKVKKIKNWLKNKSLLSIDQKKKFEMTPALETEAQWRLPAPNQLQKCPRTSPKDLRRSREVPKTIKAKANAKPIGTDLTHKGKGSTNWGVQPWTVYTTWPGL</sequence>
<protein>
    <submittedName>
        <fullName evidence="2">Uncharacterized protein</fullName>
    </submittedName>
</protein>
<evidence type="ECO:0000313" key="2">
    <source>
        <dbReference type="EMBL" id="MBW0565185.1"/>
    </source>
</evidence>
<feature type="region of interest" description="Disordered" evidence="1">
    <location>
        <begin position="72"/>
        <end position="112"/>
    </location>
</feature>
<gene>
    <name evidence="2" type="ORF">O181_104900</name>
</gene>
<reference evidence="2" key="1">
    <citation type="submission" date="2021-03" db="EMBL/GenBank/DDBJ databases">
        <title>Draft genome sequence of rust myrtle Austropuccinia psidii MF-1, a brazilian biotype.</title>
        <authorList>
            <person name="Quecine M.C."/>
            <person name="Pachon D.M.R."/>
            <person name="Bonatelli M.L."/>
            <person name="Correr F.H."/>
            <person name="Franceschini L.M."/>
            <person name="Leite T.F."/>
            <person name="Margarido G.R.A."/>
            <person name="Almeida C.A."/>
            <person name="Ferrarezi J.A."/>
            <person name="Labate C.A."/>
        </authorList>
    </citation>
    <scope>NUCLEOTIDE SEQUENCE</scope>
    <source>
        <strain evidence="2">MF-1</strain>
    </source>
</reference>
<proteinExistence type="predicted"/>
<dbReference type="Proteomes" id="UP000765509">
    <property type="component" value="Unassembled WGS sequence"/>
</dbReference>
<dbReference type="AlphaFoldDB" id="A0A9Q3JKR2"/>
<accession>A0A9Q3JKR2</accession>
<evidence type="ECO:0000313" key="3">
    <source>
        <dbReference type="Proteomes" id="UP000765509"/>
    </source>
</evidence>
<dbReference type="EMBL" id="AVOT02076998">
    <property type="protein sequence ID" value="MBW0565185.1"/>
    <property type="molecule type" value="Genomic_DNA"/>
</dbReference>
<evidence type="ECO:0000256" key="1">
    <source>
        <dbReference type="SAM" id="MobiDB-lite"/>
    </source>
</evidence>
<feature type="compositionally biased region" description="Basic and acidic residues" evidence="1">
    <location>
        <begin position="80"/>
        <end position="92"/>
    </location>
</feature>
<comment type="caution">
    <text evidence="2">The sequence shown here is derived from an EMBL/GenBank/DDBJ whole genome shotgun (WGS) entry which is preliminary data.</text>
</comment>
<name>A0A9Q3JKR2_9BASI</name>
<keyword evidence="3" id="KW-1185">Reference proteome</keyword>
<organism evidence="2 3">
    <name type="scientific">Austropuccinia psidii MF-1</name>
    <dbReference type="NCBI Taxonomy" id="1389203"/>
    <lineage>
        <taxon>Eukaryota</taxon>
        <taxon>Fungi</taxon>
        <taxon>Dikarya</taxon>
        <taxon>Basidiomycota</taxon>
        <taxon>Pucciniomycotina</taxon>
        <taxon>Pucciniomycetes</taxon>
        <taxon>Pucciniales</taxon>
        <taxon>Sphaerophragmiaceae</taxon>
        <taxon>Austropuccinia</taxon>
    </lineage>
</organism>